<evidence type="ECO:0000256" key="6">
    <source>
        <dbReference type="ARBA" id="ARBA00022801"/>
    </source>
</evidence>
<feature type="transmembrane region" description="Helical" evidence="11">
    <location>
        <begin position="469"/>
        <end position="488"/>
    </location>
</feature>
<feature type="transmembrane region" description="Helical" evidence="11">
    <location>
        <begin position="417"/>
        <end position="439"/>
    </location>
</feature>
<keyword evidence="6" id="KW-0378">Hydrolase</keyword>
<dbReference type="GO" id="GO:0004222">
    <property type="term" value="F:metalloendopeptidase activity"/>
    <property type="evidence" value="ECO:0007669"/>
    <property type="project" value="InterPro"/>
</dbReference>
<dbReference type="AlphaFoldDB" id="A0A172T5G8"/>
<evidence type="ECO:0000256" key="11">
    <source>
        <dbReference type="SAM" id="Phobius"/>
    </source>
</evidence>
<evidence type="ECO:0000256" key="10">
    <source>
        <dbReference type="ARBA" id="ARBA00023136"/>
    </source>
</evidence>
<dbReference type="CDD" id="cd23081">
    <property type="entry name" value="cpPDZ_EcRseP-like"/>
    <property type="match status" value="1"/>
</dbReference>
<dbReference type="Pfam" id="PF02163">
    <property type="entry name" value="Peptidase_M50"/>
    <property type="match status" value="1"/>
</dbReference>
<dbReference type="EMBL" id="CP011393">
    <property type="protein sequence ID" value="ANE42083.1"/>
    <property type="molecule type" value="Genomic_DNA"/>
</dbReference>
<evidence type="ECO:0000256" key="5">
    <source>
        <dbReference type="ARBA" id="ARBA00022692"/>
    </source>
</evidence>
<evidence type="ECO:0000313" key="14">
    <source>
        <dbReference type="Proteomes" id="UP000077096"/>
    </source>
</evidence>
<keyword evidence="8 11" id="KW-1133">Transmembrane helix</keyword>
<dbReference type="OrthoDB" id="9782003at2"/>
<feature type="transmembrane region" description="Helical" evidence="11">
    <location>
        <begin position="27"/>
        <end position="48"/>
    </location>
</feature>
<dbReference type="KEGG" id="fng:JM64_09260"/>
<evidence type="ECO:0000256" key="4">
    <source>
        <dbReference type="ARBA" id="ARBA00022670"/>
    </source>
</evidence>
<keyword evidence="7" id="KW-0862">Zinc</keyword>
<dbReference type="CDD" id="cd06163">
    <property type="entry name" value="S2P-M50_PDZ_RseP-like"/>
    <property type="match status" value="1"/>
</dbReference>
<reference evidence="13 14" key="1">
    <citation type="submission" date="2014-08" db="EMBL/GenBank/DDBJ databases">
        <title>Fervidobacterium pennivorans DYC genome.</title>
        <authorList>
            <person name="Wushke S."/>
        </authorList>
    </citation>
    <scope>NUCLEOTIDE SEQUENCE [LARGE SCALE GENOMIC DNA]</scope>
    <source>
        <strain evidence="13 14">DYC</strain>
    </source>
</reference>
<dbReference type="Pfam" id="PF17820">
    <property type="entry name" value="PDZ_6"/>
    <property type="match status" value="1"/>
</dbReference>
<dbReference type="InterPro" id="IPR041489">
    <property type="entry name" value="PDZ_6"/>
</dbReference>
<evidence type="ECO:0000259" key="12">
    <source>
        <dbReference type="PROSITE" id="PS50106"/>
    </source>
</evidence>
<evidence type="ECO:0000256" key="2">
    <source>
        <dbReference type="ARBA" id="ARBA00004141"/>
    </source>
</evidence>
<organism evidence="13 14">
    <name type="scientific">Fervidobacterium pennivorans</name>
    <dbReference type="NCBI Taxonomy" id="93466"/>
    <lineage>
        <taxon>Bacteria</taxon>
        <taxon>Thermotogati</taxon>
        <taxon>Thermotogota</taxon>
        <taxon>Thermotogae</taxon>
        <taxon>Thermotogales</taxon>
        <taxon>Fervidobacteriaceae</taxon>
        <taxon>Fervidobacterium</taxon>
    </lineage>
</organism>
<feature type="transmembrane region" description="Helical" evidence="11">
    <location>
        <begin position="93"/>
        <end position="120"/>
    </location>
</feature>
<dbReference type="GO" id="GO:0016020">
    <property type="term" value="C:membrane"/>
    <property type="evidence" value="ECO:0007669"/>
    <property type="project" value="UniProtKB-SubCell"/>
</dbReference>
<comment type="similarity">
    <text evidence="3">Belongs to the peptidase M50B family.</text>
</comment>
<dbReference type="SUPFAM" id="SSF50156">
    <property type="entry name" value="PDZ domain-like"/>
    <property type="match status" value="1"/>
</dbReference>
<accession>A0A172T5G8</accession>
<evidence type="ECO:0000313" key="13">
    <source>
        <dbReference type="EMBL" id="ANE42083.1"/>
    </source>
</evidence>
<dbReference type="Proteomes" id="UP000077096">
    <property type="component" value="Chromosome"/>
</dbReference>
<dbReference type="Gene3D" id="2.30.42.10">
    <property type="match status" value="1"/>
</dbReference>
<dbReference type="InterPro" id="IPR004387">
    <property type="entry name" value="Pept_M50_Zn"/>
</dbReference>
<dbReference type="SMART" id="SM00228">
    <property type="entry name" value="PDZ"/>
    <property type="match status" value="1"/>
</dbReference>
<gene>
    <name evidence="13" type="ORF">JM64_09260</name>
</gene>
<dbReference type="InterPro" id="IPR001478">
    <property type="entry name" value="PDZ"/>
</dbReference>
<dbReference type="PANTHER" id="PTHR42837">
    <property type="entry name" value="REGULATOR OF SIGMA-E PROTEASE RSEP"/>
    <property type="match status" value="1"/>
</dbReference>
<protein>
    <submittedName>
        <fullName evidence="13">Peptidase</fullName>
    </submittedName>
</protein>
<dbReference type="PROSITE" id="PS50106">
    <property type="entry name" value="PDZ"/>
    <property type="match status" value="1"/>
</dbReference>
<dbReference type="InterPro" id="IPR008915">
    <property type="entry name" value="Peptidase_M50"/>
</dbReference>
<comment type="subcellular location">
    <subcellularLocation>
        <location evidence="2">Membrane</location>
        <topology evidence="2">Multi-pass membrane protein</topology>
    </subcellularLocation>
</comment>
<sequence>MSLLVNIIAFILVFIFIVVVHEFGHYLFAVLFGVKVHEFAIGFGPAIYRKKGKKTDFRINVFPLGGYVRLKGEDPQEQEDPDSLYGVAAWKRFLIVLAGPVFSILAGYLLFVLIISIWGYTPIIIDKVLPGSPAEQAGLQANDIVLKLNGKYVFDTMDMTSIIRKGKPLTLEVLRKDARITARVTPVLTQKEYFLYLKDVKGNIGGKVESVNNISFERYMERYTKEYVTIKSELGELKGLIDNVSEIPQRYAIGIYYGQFSNVFAKDNEIFSKGDTLSEVEGMKVESTTDLMDIVTALGLKSDEIYLRIKGNEVEQVIRPLPAKVKISYISKNGTQKEITISKEKLLSVLSIPGVFEMKAPKMKPRGFEAIFVAIARSNRLALYIWKTLPGVFVGRNIQDVSGPVGVVQVIGQAVQFGLETVLIVVAVITINLGIFNLFPLPALDGGRIIFALVEMISRKKINRNVENLIHTIGFFLLLGFLFFMTFVDISRFFVR</sequence>
<evidence type="ECO:0000256" key="8">
    <source>
        <dbReference type="ARBA" id="ARBA00022989"/>
    </source>
</evidence>
<keyword evidence="4" id="KW-0645">Protease</keyword>
<evidence type="ECO:0000256" key="7">
    <source>
        <dbReference type="ARBA" id="ARBA00022833"/>
    </source>
</evidence>
<keyword evidence="9" id="KW-0482">Metalloprotease</keyword>
<name>A0A172T5G8_FERPE</name>
<comment type="cofactor">
    <cofactor evidence="1">
        <name>Zn(2+)</name>
        <dbReference type="ChEBI" id="CHEBI:29105"/>
    </cofactor>
</comment>
<evidence type="ECO:0000256" key="9">
    <source>
        <dbReference type="ARBA" id="ARBA00023049"/>
    </source>
</evidence>
<proteinExistence type="inferred from homology"/>
<dbReference type="InterPro" id="IPR036034">
    <property type="entry name" value="PDZ_sf"/>
</dbReference>
<dbReference type="PATRIC" id="fig|93466.3.peg.1927"/>
<keyword evidence="10 11" id="KW-0472">Membrane</keyword>
<feature type="transmembrane region" description="Helical" evidence="11">
    <location>
        <begin position="5"/>
        <end position="21"/>
    </location>
</feature>
<evidence type="ECO:0000256" key="1">
    <source>
        <dbReference type="ARBA" id="ARBA00001947"/>
    </source>
</evidence>
<feature type="domain" description="PDZ" evidence="12">
    <location>
        <begin position="123"/>
        <end position="177"/>
    </location>
</feature>
<dbReference type="GO" id="GO:0006508">
    <property type="term" value="P:proteolysis"/>
    <property type="evidence" value="ECO:0007669"/>
    <property type="project" value="UniProtKB-KW"/>
</dbReference>
<evidence type="ECO:0000256" key="3">
    <source>
        <dbReference type="ARBA" id="ARBA00007931"/>
    </source>
</evidence>
<dbReference type="PANTHER" id="PTHR42837:SF2">
    <property type="entry name" value="MEMBRANE METALLOPROTEASE ARASP2, CHLOROPLASTIC-RELATED"/>
    <property type="match status" value="1"/>
</dbReference>
<keyword evidence="5 11" id="KW-0812">Transmembrane</keyword>